<dbReference type="EMBL" id="JBBNAE010000009">
    <property type="protein sequence ID" value="KAK9096296.1"/>
    <property type="molecule type" value="Genomic_DNA"/>
</dbReference>
<accession>A0AAP0EN40</accession>
<proteinExistence type="predicted"/>
<protein>
    <submittedName>
        <fullName evidence="1">Uncharacterized protein</fullName>
    </submittedName>
</protein>
<name>A0AAP0EN40_9MAGN</name>
<gene>
    <name evidence="1" type="ORF">Sjap_021793</name>
</gene>
<evidence type="ECO:0000313" key="1">
    <source>
        <dbReference type="EMBL" id="KAK9096296.1"/>
    </source>
</evidence>
<evidence type="ECO:0000313" key="2">
    <source>
        <dbReference type="Proteomes" id="UP001417504"/>
    </source>
</evidence>
<comment type="caution">
    <text evidence="1">The sequence shown here is derived from an EMBL/GenBank/DDBJ whole genome shotgun (WGS) entry which is preliminary data.</text>
</comment>
<dbReference type="Proteomes" id="UP001417504">
    <property type="component" value="Unassembled WGS sequence"/>
</dbReference>
<reference evidence="1 2" key="1">
    <citation type="submission" date="2024-01" db="EMBL/GenBank/DDBJ databases">
        <title>Genome assemblies of Stephania.</title>
        <authorList>
            <person name="Yang L."/>
        </authorList>
    </citation>
    <scope>NUCLEOTIDE SEQUENCE [LARGE SCALE GENOMIC DNA]</scope>
    <source>
        <strain evidence="1">QJT</strain>
        <tissue evidence="1">Leaf</tissue>
    </source>
</reference>
<keyword evidence="2" id="KW-1185">Reference proteome</keyword>
<dbReference type="AlphaFoldDB" id="A0AAP0EN40"/>
<organism evidence="1 2">
    <name type="scientific">Stephania japonica</name>
    <dbReference type="NCBI Taxonomy" id="461633"/>
    <lineage>
        <taxon>Eukaryota</taxon>
        <taxon>Viridiplantae</taxon>
        <taxon>Streptophyta</taxon>
        <taxon>Embryophyta</taxon>
        <taxon>Tracheophyta</taxon>
        <taxon>Spermatophyta</taxon>
        <taxon>Magnoliopsida</taxon>
        <taxon>Ranunculales</taxon>
        <taxon>Menispermaceae</taxon>
        <taxon>Menispermoideae</taxon>
        <taxon>Cissampelideae</taxon>
        <taxon>Stephania</taxon>
    </lineage>
</organism>
<sequence>MTDECETNDTGAGSSQTPALAEDLQRLADRVSAQGLQLIDFITLMIARFAPPTPTAAPDTTATNTTQLKPETPITTLAALEMLTFLVGVVLIFDVVETTPNPTPTPSGSMVGIQLVKDFLRL</sequence>